<dbReference type="Gene3D" id="3.30.565.10">
    <property type="entry name" value="Histidine kinase-like ATPase, C-terminal domain"/>
    <property type="match status" value="1"/>
</dbReference>
<feature type="transmembrane region" description="Helical" evidence="6">
    <location>
        <begin position="306"/>
        <end position="328"/>
    </location>
</feature>
<feature type="transmembrane region" description="Helical" evidence="6">
    <location>
        <begin position="268"/>
        <end position="286"/>
    </location>
</feature>
<feature type="transmembrane region" description="Helical" evidence="6">
    <location>
        <begin position="151"/>
        <end position="172"/>
    </location>
</feature>
<keyword evidence="4" id="KW-0418">Kinase</keyword>
<organism evidence="7 8">
    <name type="scientific">Thiothrix lacustris</name>
    <dbReference type="NCBI Taxonomy" id="525917"/>
    <lineage>
        <taxon>Bacteria</taxon>
        <taxon>Pseudomonadati</taxon>
        <taxon>Pseudomonadota</taxon>
        <taxon>Gammaproteobacteria</taxon>
        <taxon>Thiotrichales</taxon>
        <taxon>Thiotrichaceae</taxon>
        <taxon>Thiothrix</taxon>
    </lineage>
</organism>
<feature type="transmembrane region" description="Helical" evidence="6">
    <location>
        <begin position="12"/>
        <end position="37"/>
    </location>
</feature>
<protein>
    <recommendedName>
        <fullName evidence="2">histidine kinase</fullName>
        <ecNumber evidence="2">2.7.13.3</ecNumber>
    </recommendedName>
</protein>
<dbReference type="AlphaFoldDB" id="A0A1Y1QTC0"/>
<comment type="caution">
    <text evidence="7">The sequence shown here is derived from an EMBL/GenBank/DDBJ whole genome shotgun (WGS) entry which is preliminary data.</text>
</comment>
<evidence type="ECO:0000256" key="2">
    <source>
        <dbReference type="ARBA" id="ARBA00012438"/>
    </source>
</evidence>
<sequence>MERERWREIGRLSPASVMLLTLLFIVLTQASAVYLLLNQPWTGLQIEPDPASGFVRVMSVDAGSPAEGKIPPDTILTHIQFADESIPLTSKDFLFSFLHKDRATFQVYLYRQGNIHAFLSSGQSVVFIAMDGKQYALRPILTTPVAAISTYFWWFVSVFSIVLLIGAFVWSYKPNLRVSAFFFIASIVCYGFNFIGVINIVREFFFSSQVAEWLFIFELIFLNIYMPFMFSILSSYPHRLFGLWGHFVFFLLFSAYSLNFYFAWFESAVHYLFLQFLALFSFTVLVTQIQVAKSVQNPVDKIAARLMQFSILAPFIPVIFLHIVPIMLGSEPIISGHLAQIVGMTSFVGLAIGILRFRLFEVEYWWFKSWLWLLGGCVVVLVDMLLIGLLNTPQLYALGLSVMLTGFLYFPLRQWLLGKLMPLENQSLQDFLPRFSAALAQADSPQAFEQSWQAILQARFTPQHLALHSASLTQPTLADNGLSLRVPSLSDGTVYQLSGKQMAGRLFSHADIKVASALLDIARMARNASDVREQAVLLEEREHLLHDLNATVGAKLRALADDLPAARDRQATEEALQALDSTVKLSLQADPFSLHGHLQAWHTEIAQRTAAAGVQLDWQVSNDLAEAELSPKQALELTQFLREAVSNALKHAHPVCVTIRFALEANCLQVSIGNDGDIQPPERWQAGTGLGGMRARIRALHGDLQVRHLVQQGYVRLDAAFPLRNGVVS</sequence>
<dbReference type="PANTHER" id="PTHR24421">
    <property type="entry name" value="NITRATE/NITRITE SENSOR PROTEIN NARX-RELATED"/>
    <property type="match status" value="1"/>
</dbReference>
<reference evidence="7 8" key="1">
    <citation type="submission" date="2017-01" db="EMBL/GenBank/DDBJ databases">
        <title>Novel large sulfur bacteria in the metagenomes of groundwater-fed chemosynthetic microbial mats in the Lake Huron basin.</title>
        <authorList>
            <person name="Sharrar A.M."/>
            <person name="Flood B.E."/>
            <person name="Bailey J.V."/>
            <person name="Jones D.S."/>
            <person name="Biddanda B."/>
            <person name="Ruberg S.A."/>
            <person name="Marcus D.N."/>
            <person name="Dick G.J."/>
        </authorList>
    </citation>
    <scope>NUCLEOTIDE SEQUENCE [LARGE SCALE GENOMIC DNA]</scope>
    <source>
        <strain evidence="7">A8</strain>
    </source>
</reference>
<dbReference type="CDD" id="cd16917">
    <property type="entry name" value="HATPase_UhpB-NarQ-NarX-like"/>
    <property type="match status" value="1"/>
</dbReference>
<feature type="transmembrane region" description="Helical" evidence="6">
    <location>
        <begin position="369"/>
        <end position="389"/>
    </location>
</feature>
<dbReference type="GO" id="GO:0000160">
    <property type="term" value="P:phosphorelay signal transduction system"/>
    <property type="evidence" value="ECO:0007669"/>
    <property type="project" value="UniProtKB-KW"/>
</dbReference>
<comment type="catalytic activity">
    <reaction evidence="1">
        <text>ATP + protein L-histidine = ADP + protein N-phospho-L-histidine.</text>
        <dbReference type="EC" id="2.7.13.3"/>
    </reaction>
</comment>
<dbReference type="GO" id="GO:0004673">
    <property type="term" value="F:protein histidine kinase activity"/>
    <property type="evidence" value="ECO:0007669"/>
    <property type="project" value="UniProtKB-EC"/>
</dbReference>
<gene>
    <name evidence="7" type="ORF">BWK73_12920</name>
</gene>
<name>A0A1Y1QTC0_9GAMM</name>
<keyword evidence="6" id="KW-0812">Transmembrane</keyword>
<evidence type="ECO:0000313" key="7">
    <source>
        <dbReference type="EMBL" id="OQX13163.1"/>
    </source>
</evidence>
<evidence type="ECO:0000256" key="1">
    <source>
        <dbReference type="ARBA" id="ARBA00000085"/>
    </source>
</evidence>
<feature type="transmembrane region" description="Helical" evidence="6">
    <location>
        <begin position="240"/>
        <end position="262"/>
    </location>
</feature>
<evidence type="ECO:0000313" key="8">
    <source>
        <dbReference type="Proteomes" id="UP000192491"/>
    </source>
</evidence>
<evidence type="ECO:0000256" key="4">
    <source>
        <dbReference type="ARBA" id="ARBA00022777"/>
    </source>
</evidence>
<dbReference type="InterPro" id="IPR036890">
    <property type="entry name" value="HATPase_C_sf"/>
</dbReference>
<proteinExistence type="predicted"/>
<dbReference type="EC" id="2.7.13.3" evidence="2"/>
<dbReference type="InterPro" id="IPR050482">
    <property type="entry name" value="Sensor_HK_TwoCompSys"/>
</dbReference>
<dbReference type="Proteomes" id="UP000192491">
    <property type="component" value="Unassembled WGS sequence"/>
</dbReference>
<evidence type="ECO:0000256" key="5">
    <source>
        <dbReference type="ARBA" id="ARBA00023012"/>
    </source>
</evidence>
<feature type="transmembrane region" description="Helical" evidence="6">
    <location>
        <begin position="334"/>
        <end position="357"/>
    </location>
</feature>
<dbReference type="PANTHER" id="PTHR24421:SF10">
    <property type="entry name" value="NITRATE_NITRITE SENSOR PROTEIN NARQ"/>
    <property type="match status" value="1"/>
</dbReference>
<dbReference type="EMBL" id="MTEJ01000051">
    <property type="protein sequence ID" value="OQX13163.1"/>
    <property type="molecule type" value="Genomic_DNA"/>
</dbReference>
<evidence type="ECO:0000256" key="3">
    <source>
        <dbReference type="ARBA" id="ARBA00022679"/>
    </source>
</evidence>
<evidence type="ECO:0000256" key="6">
    <source>
        <dbReference type="SAM" id="Phobius"/>
    </source>
</evidence>
<dbReference type="SUPFAM" id="SSF55874">
    <property type="entry name" value="ATPase domain of HSP90 chaperone/DNA topoisomerase II/histidine kinase"/>
    <property type="match status" value="1"/>
</dbReference>
<keyword evidence="5" id="KW-0902">Two-component regulatory system</keyword>
<feature type="transmembrane region" description="Helical" evidence="6">
    <location>
        <begin position="179"/>
        <end position="201"/>
    </location>
</feature>
<accession>A0A1Y1QTC0</accession>
<keyword evidence="3" id="KW-0808">Transferase</keyword>
<feature type="transmembrane region" description="Helical" evidence="6">
    <location>
        <begin position="395"/>
        <end position="412"/>
    </location>
</feature>
<keyword evidence="6" id="KW-1133">Transmembrane helix</keyword>
<feature type="transmembrane region" description="Helical" evidence="6">
    <location>
        <begin position="213"/>
        <end position="233"/>
    </location>
</feature>
<keyword evidence="6" id="KW-0472">Membrane</keyword>